<keyword evidence="3" id="KW-1185">Reference proteome</keyword>
<name>A8N2V2_COPC7</name>
<evidence type="ECO:0000313" key="2">
    <source>
        <dbReference type="EMBL" id="EAU92809.2"/>
    </source>
</evidence>
<dbReference type="EMBL" id="AACS02000001">
    <property type="protein sequence ID" value="EAU92809.2"/>
    <property type="molecule type" value="Genomic_DNA"/>
</dbReference>
<reference evidence="2 3" key="1">
    <citation type="journal article" date="2010" name="Proc. Natl. Acad. Sci. U.S.A.">
        <title>Insights into evolution of multicellular fungi from the assembled chromosomes of the mushroom Coprinopsis cinerea (Coprinus cinereus).</title>
        <authorList>
            <person name="Stajich J.E."/>
            <person name="Wilke S.K."/>
            <person name="Ahren D."/>
            <person name="Au C.H."/>
            <person name="Birren B.W."/>
            <person name="Borodovsky M."/>
            <person name="Burns C."/>
            <person name="Canback B."/>
            <person name="Casselton L.A."/>
            <person name="Cheng C.K."/>
            <person name="Deng J."/>
            <person name="Dietrich F.S."/>
            <person name="Fargo D.C."/>
            <person name="Farman M.L."/>
            <person name="Gathman A.C."/>
            <person name="Goldberg J."/>
            <person name="Guigo R."/>
            <person name="Hoegger P.J."/>
            <person name="Hooker J.B."/>
            <person name="Huggins A."/>
            <person name="James T.Y."/>
            <person name="Kamada T."/>
            <person name="Kilaru S."/>
            <person name="Kodira C."/>
            <person name="Kues U."/>
            <person name="Kupfer D."/>
            <person name="Kwan H.S."/>
            <person name="Lomsadze A."/>
            <person name="Li W."/>
            <person name="Lilly W.W."/>
            <person name="Ma L.J."/>
            <person name="Mackey A.J."/>
            <person name="Manning G."/>
            <person name="Martin F."/>
            <person name="Muraguchi H."/>
            <person name="Natvig D.O."/>
            <person name="Palmerini H."/>
            <person name="Ramesh M.A."/>
            <person name="Rehmeyer C.J."/>
            <person name="Roe B.A."/>
            <person name="Shenoy N."/>
            <person name="Stanke M."/>
            <person name="Ter-Hovhannisyan V."/>
            <person name="Tunlid A."/>
            <person name="Velagapudi R."/>
            <person name="Vision T.J."/>
            <person name="Zeng Q."/>
            <person name="Zolan M.E."/>
            <person name="Pukkila P.J."/>
        </authorList>
    </citation>
    <scope>NUCLEOTIDE SEQUENCE [LARGE SCALE GENOMIC DNA]</scope>
    <source>
        <strain evidence="3">Okayama-7 / 130 / ATCC MYA-4618 / FGSC 9003</strain>
    </source>
</reference>
<comment type="caution">
    <text evidence="2">The sequence shown here is derived from an EMBL/GenBank/DDBJ whole genome shotgun (WGS) entry which is preliminary data.</text>
</comment>
<dbReference type="HOGENOM" id="CLU_057556_0_0_1"/>
<protein>
    <submittedName>
        <fullName evidence="2">Uncharacterized protein</fullName>
    </submittedName>
</protein>
<dbReference type="RefSeq" id="XP_001829174.2">
    <property type="nucleotide sequence ID" value="XM_001829122.2"/>
</dbReference>
<feature type="compositionally biased region" description="Polar residues" evidence="1">
    <location>
        <begin position="21"/>
        <end position="36"/>
    </location>
</feature>
<feature type="region of interest" description="Disordered" evidence="1">
    <location>
        <begin position="221"/>
        <end position="281"/>
    </location>
</feature>
<feature type="region of interest" description="Disordered" evidence="1">
    <location>
        <begin position="1"/>
        <end position="114"/>
    </location>
</feature>
<proteinExistence type="predicted"/>
<dbReference type="Proteomes" id="UP000001861">
    <property type="component" value="Unassembled WGS sequence"/>
</dbReference>
<evidence type="ECO:0000313" key="3">
    <source>
        <dbReference type="Proteomes" id="UP000001861"/>
    </source>
</evidence>
<dbReference type="VEuPathDB" id="FungiDB:CC1G_01854"/>
<sequence length="321" mass="34355">MLSSWFGKAAGDDDAQIEQPRLSTDLYNRGGTSISTAHDALAPRSSLDISKSSKKPQLPYSTPHDTVISQLQPAPKPQPSVLSKLDARSGLLNDDWGTGGHPHSLGSPDSASHSRIDVGISSPPSIHTGITANLRYAGSKSNVQVQPQTVDLLLDPYDGTSQGVLVPQVIDVVSPGEAVHNPKIITDTSGNSGEEMWSHLSRVLELQGQIAKMHIEMEGIGLGDGKRKPGGFKAPSSMDERRTFHGHRKRTVSSVSTVASGDYKGGDEEGVGVGDEEADQNKAREEEFAKLADQFEGKKDSIREIMNKVWVHTSGGETCIC</sequence>
<dbReference type="InParanoid" id="A8N2V2"/>
<evidence type="ECO:0000256" key="1">
    <source>
        <dbReference type="SAM" id="MobiDB-lite"/>
    </source>
</evidence>
<dbReference type="KEGG" id="cci:CC1G_01854"/>
<organism evidence="2 3">
    <name type="scientific">Coprinopsis cinerea (strain Okayama-7 / 130 / ATCC MYA-4618 / FGSC 9003)</name>
    <name type="common">Inky cap fungus</name>
    <name type="synonym">Hormographiella aspergillata</name>
    <dbReference type="NCBI Taxonomy" id="240176"/>
    <lineage>
        <taxon>Eukaryota</taxon>
        <taxon>Fungi</taxon>
        <taxon>Dikarya</taxon>
        <taxon>Basidiomycota</taxon>
        <taxon>Agaricomycotina</taxon>
        <taxon>Agaricomycetes</taxon>
        <taxon>Agaricomycetidae</taxon>
        <taxon>Agaricales</taxon>
        <taxon>Agaricineae</taxon>
        <taxon>Psathyrellaceae</taxon>
        <taxon>Coprinopsis</taxon>
    </lineage>
</organism>
<accession>A8N2V2</accession>
<dbReference type="eggNOG" id="ENOG502SVNJ">
    <property type="taxonomic scope" value="Eukaryota"/>
</dbReference>
<feature type="compositionally biased region" description="Acidic residues" evidence="1">
    <location>
        <begin position="268"/>
        <end position="278"/>
    </location>
</feature>
<dbReference type="GeneID" id="6005600"/>
<dbReference type="OrthoDB" id="2537650at2759"/>
<gene>
    <name evidence="2" type="ORF">CC1G_01854</name>
</gene>
<feature type="compositionally biased region" description="Polar residues" evidence="1">
    <location>
        <begin position="59"/>
        <end position="72"/>
    </location>
</feature>
<dbReference type="OMA" id="VDSECIT"/>
<dbReference type="AlphaFoldDB" id="A8N2V2"/>